<protein>
    <submittedName>
        <fullName evidence="6">Recombinase family protein</fullName>
    </submittedName>
</protein>
<comment type="caution">
    <text evidence="6">The sequence shown here is derived from an EMBL/GenBank/DDBJ whole genome shotgun (WGS) entry which is preliminary data.</text>
</comment>
<evidence type="ECO:0000256" key="3">
    <source>
        <dbReference type="SAM" id="Coils"/>
    </source>
</evidence>
<gene>
    <name evidence="6" type="ORF">RAE13_10130</name>
</gene>
<reference evidence="6 7" key="1">
    <citation type="submission" date="2023-08" db="EMBL/GenBank/DDBJ databases">
        <title>Genomic characterization of the C. tuberculostearicum species complex, a ubiquitous member of the human skin microbiome.</title>
        <authorList>
            <person name="Ahmed N."/>
            <person name="Deming C."/>
            <person name="Conlan S."/>
            <person name="Segre J."/>
        </authorList>
    </citation>
    <scope>NUCLEOTIDE SEQUENCE [LARGE SCALE GENOMIC DNA]</scope>
    <source>
        <strain evidence="6 7">CTNIH19</strain>
    </source>
</reference>
<dbReference type="Gene3D" id="3.40.50.1390">
    <property type="entry name" value="Resolvase, N-terminal catalytic domain"/>
    <property type="match status" value="1"/>
</dbReference>
<dbReference type="CDD" id="cd00338">
    <property type="entry name" value="Ser_Recombinase"/>
    <property type="match status" value="1"/>
</dbReference>
<sequence length="479" mass="54218">MRVLGRIRLSRSSEESTSVERQRELIETWAKANNHEIVAWAEDVDVSGAVSPFDTPALGPYLREPASNEWDILVAWKLDRLARNSININKLFAWITDNDKTLVSISENIDLSTWVGRMIANVIAGVAEGELEAIKERVTASKKKLRESGRWDGGRIPYGYRPSPIDTGGFTLEKDPETFPVLRRIIEDYINGKPIRVIADELNEEKIPTAQAGISDTPTQWRHGTLGRILNSRALLGWALHEGKPIFNKDGTPVLRCPPAVTMEEWDKIQATLQGRRWAKVAPDRTSPLLGVLECWECGGNMHHKRYRNKPSGSYTCANGCKQPGVNDEQVLGTVNEQFHEILGDYEVLEKKVTRGSDLTQELKEAQETYTDLSEFITTATTSTARKALFAQLETLENRIKVLEAQEVTEDKVEWTPTGETYREKWDALDLEGRRQLLIGIGVRVRARQLSRGYRNRPGIQEVELIVPEDMKQRLINRP</sequence>
<evidence type="ECO:0000313" key="7">
    <source>
        <dbReference type="Proteomes" id="UP001185631"/>
    </source>
</evidence>
<evidence type="ECO:0000256" key="2">
    <source>
        <dbReference type="ARBA" id="ARBA00023172"/>
    </source>
</evidence>
<keyword evidence="3" id="KW-0175">Coiled coil</keyword>
<dbReference type="PROSITE" id="PS51736">
    <property type="entry name" value="RECOMBINASES_3"/>
    <property type="match status" value="1"/>
</dbReference>
<dbReference type="InterPro" id="IPR050639">
    <property type="entry name" value="SSR_resolvase"/>
</dbReference>
<dbReference type="RefSeq" id="WP_316987139.1">
    <property type="nucleotide sequence ID" value="NZ_JAVBID010000013.1"/>
</dbReference>
<dbReference type="EMBL" id="JAVBID010000013">
    <property type="protein sequence ID" value="MDV2424761.1"/>
    <property type="molecule type" value="Genomic_DNA"/>
</dbReference>
<dbReference type="PANTHER" id="PTHR30461:SF2">
    <property type="entry name" value="SERINE RECOMBINASE PINE-RELATED"/>
    <property type="match status" value="1"/>
</dbReference>
<dbReference type="Gene3D" id="3.90.1750.20">
    <property type="entry name" value="Putative Large Serine Recombinase, Chain B, Domain 2"/>
    <property type="match status" value="1"/>
</dbReference>
<evidence type="ECO:0000313" key="6">
    <source>
        <dbReference type="EMBL" id="MDV2424761.1"/>
    </source>
</evidence>
<dbReference type="InterPro" id="IPR011109">
    <property type="entry name" value="DNA_bind_recombinase_dom"/>
</dbReference>
<feature type="domain" description="Recombinase" evidence="5">
    <location>
        <begin position="157"/>
        <end position="279"/>
    </location>
</feature>
<evidence type="ECO:0000256" key="1">
    <source>
        <dbReference type="ARBA" id="ARBA00023125"/>
    </source>
</evidence>
<dbReference type="Pfam" id="PF00239">
    <property type="entry name" value="Resolvase"/>
    <property type="match status" value="1"/>
</dbReference>
<name>A0ABU3W9L9_9CORY</name>
<dbReference type="PROSITE" id="PS51737">
    <property type="entry name" value="RECOMBINASE_DNA_BIND"/>
    <property type="match status" value="1"/>
</dbReference>
<dbReference type="Proteomes" id="UP001185631">
    <property type="component" value="Unassembled WGS sequence"/>
</dbReference>
<keyword evidence="7" id="KW-1185">Reference proteome</keyword>
<dbReference type="SMART" id="SM00857">
    <property type="entry name" value="Resolvase"/>
    <property type="match status" value="1"/>
</dbReference>
<keyword evidence="2" id="KW-0233">DNA recombination</keyword>
<accession>A0ABU3W9L9</accession>
<dbReference type="InterPro" id="IPR006119">
    <property type="entry name" value="Resolv_N"/>
</dbReference>
<evidence type="ECO:0000259" key="4">
    <source>
        <dbReference type="PROSITE" id="PS51736"/>
    </source>
</evidence>
<proteinExistence type="predicted"/>
<keyword evidence="1" id="KW-0238">DNA-binding</keyword>
<dbReference type="InterPro" id="IPR036162">
    <property type="entry name" value="Resolvase-like_N_sf"/>
</dbReference>
<feature type="coiled-coil region" evidence="3">
    <location>
        <begin position="349"/>
        <end position="406"/>
    </location>
</feature>
<dbReference type="PANTHER" id="PTHR30461">
    <property type="entry name" value="DNA-INVERTASE FROM LAMBDOID PROPHAGE"/>
    <property type="match status" value="1"/>
</dbReference>
<dbReference type="InterPro" id="IPR038109">
    <property type="entry name" value="DNA_bind_recomb_sf"/>
</dbReference>
<organism evidence="6 7">
    <name type="scientific">Corynebacterium curieae</name>
    <dbReference type="NCBI Taxonomy" id="2913500"/>
    <lineage>
        <taxon>Bacteria</taxon>
        <taxon>Bacillati</taxon>
        <taxon>Actinomycetota</taxon>
        <taxon>Actinomycetes</taxon>
        <taxon>Mycobacteriales</taxon>
        <taxon>Corynebacteriaceae</taxon>
        <taxon>Corynebacterium</taxon>
    </lineage>
</organism>
<dbReference type="Pfam" id="PF07508">
    <property type="entry name" value="Recombinase"/>
    <property type="match status" value="1"/>
</dbReference>
<feature type="domain" description="Resolvase/invertase-type recombinase catalytic" evidence="4">
    <location>
        <begin position="2"/>
        <end position="149"/>
    </location>
</feature>
<dbReference type="SUPFAM" id="SSF53041">
    <property type="entry name" value="Resolvase-like"/>
    <property type="match status" value="1"/>
</dbReference>
<evidence type="ECO:0000259" key="5">
    <source>
        <dbReference type="PROSITE" id="PS51737"/>
    </source>
</evidence>